<sequence>MYTSSSQHRTVEHDIIPLTHSVVNKAKSAAWLAQEEFTVSDVFAPQGTEFDEGSAMEGVHYAGNRASASEKPAAGIRHGHPQVSPTRKDRVSPNGVKNGIVEPGNTTKEDATIGESGAQHKYKNGADENNRPGIMTVRGFNPVSPGQDEFERPNPGSGSRTPWLQPLGDGGSPSLRPSSSHSGVGALKCQLDALNISGGRSTRASKLGFESPSCTSGASDTDDTELTTSYEIPLEHDFVNPDAEDMRSDSSVSLAEMKSKVCRKMSATDFEPLTCLGTGTYGTVFLVKHHVTGALYAQKQFRKASLTVHKKLVEQTKTERAILESISRHPFVVKLFYAFQDHEKLYLILEYAQGGELFTHLAMERMFTEEVASFYMAELVLALEHLHHNVGVIYRDLKPENCLLDSDGHLLLTDFGLSKVAADDQDRCNSSLGTVEYMAPEVVQGKSYGRACDWWSLGALGFDLLTGSPPFKGNNHAKIQERIVKQKLTMPYFLSPDAKDLLTRLLRKDPHKRLGYHMPKDMQTIKKHRFFRKIDWKALEARELEAPIKPLITDPALAENFSTDFTTLPLSPVVSAKPGFPDDDIGAKDIHLKGGISGHHHRHASRGSFSMLNDDPFGGFSFVASSSLLDSGIGFGK</sequence>
<dbReference type="SMART" id="SM00133">
    <property type="entry name" value="S_TK_X"/>
    <property type="match status" value="1"/>
</dbReference>
<evidence type="ECO:0000259" key="8">
    <source>
        <dbReference type="PROSITE" id="PS50011"/>
    </source>
</evidence>
<keyword evidence="1" id="KW-0723">Serine/threonine-protein kinase</keyword>
<dbReference type="InterPro" id="IPR045270">
    <property type="entry name" value="STKc_AGC"/>
</dbReference>
<dbReference type="PROSITE" id="PS51285">
    <property type="entry name" value="AGC_KINASE_CTER"/>
    <property type="match status" value="1"/>
</dbReference>
<keyword evidence="5 10" id="KW-0418">Kinase</keyword>
<evidence type="ECO:0000313" key="10">
    <source>
        <dbReference type="EMBL" id="PGH23335.1"/>
    </source>
</evidence>
<dbReference type="PANTHER" id="PTHR24351">
    <property type="entry name" value="RIBOSOMAL PROTEIN S6 KINASE"/>
    <property type="match status" value="1"/>
</dbReference>
<dbReference type="InterPro" id="IPR008271">
    <property type="entry name" value="Ser/Thr_kinase_AS"/>
</dbReference>
<dbReference type="Gene3D" id="1.10.510.10">
    <property type="entry name" value="Transferase(Phosphotransferase) domain 1"/>
    <property type="match status" value="1"/>
</dbReference>
<evidence type="ECO:0000313" key="11">
    <source>
        <dbReference type="Proteomes" id="UP000224634"/>
    </source>
</evidence>
<evidence type="ECO:0000256" key="7">
    <source>
        <dbReference type="SAM" id="MobiDB-lite"/>
    </source>
</evidence>
<dbReference type="GO" id="GO:0005524">
    <property type="term" value="F:ATP binding"/>
    <property type="evidence" value="ECO:0007669"/>
    <property type="project" value="UniProtKB-KW"/>
</dbReference>
<dbReference type="Pfam" id="PF00069">
    <property type="entry name" value="Pkinase"/>
    <property type="match status" value="1"/>
</dbReference>
<feature type="region of interest" description="Disordered" evidence="7">
    <location>
        <begin position="68"/>
        <end position="184"/>
    </location>
</feature>
<evidence type="ECO:0000259" key="9">
    <source>
        <dbReference type="PROSITE" id="PS51285"/>
    </source>
</evidence>
<evidence type="ECO:0000256" key="3">
    <source>
        <dbReference type="ARBA" id="ARBA00022679"/>
    </source>
</evidence>
<dbReference type="SUPFAM" id="SSF56112">
    <property type="entry name" value="Protein kinase-like (PK-like)"/>
    <property type="match status" value="1"/>
</dbReference>
<dbReference type="FunFam" id="1.10.510.10:FF:000048">
    <property type="entry name" value="Protein kinase C"/>
    <property type="match status" value="1"/>
</dbReference>
<feature type="compositionally biased region" description="Low complexity" evidence="7">
    <location>
        <begin position="172"/>
        <end position="184"/>
    </location>
</feature>
<keyword evidence="3" id="KW-0808">Transferase</keyword>
<feature type="domain" description="AGC-kinase C-terminal" evidence="9">
    <location>
        <begin position="532"/>
        <end position="632"/>
    </location>
</feature>
<dbReference type="PROSITE" id="PS50011">
    <property type="entry name" value="PROTEIN_KINASE_DOM"/>
    <property type="match status" value="1"/>
</dbReference>
<keyword evidence="11" id="KW-1185">Reference proteome</keyword>
<evidence type="ECO:0000256" key="4">
    <source>
        <dbReference type="ARBA" id="ARBA00022741"/>
    </source>
</evidence>
<feature type="domain" description="Protein kinase" evidence="8">
    <location>
        <begin position="270"/>
        <end position="531"/>
    </location>
</feature>
<evidence type="ECO:0000256" key="6">
    <source>
        <dbReference type="ARBA" id="ARBA00022840"/>
    </source>
</evidence>
<comment type="caution">
    <text evidence="10">The sequence shown here is derived from an EMBL/GenBank/DDBJ whole genome shotgun (WGS) entry which is preliminary data.</text>
</comment>
<name>A0A2B7YPW1_POLH7</name>
<feature type="region of interest" description="Disordered" evidence="7">
    <location>
        <begin position="201"/>
        <end position="225"/>
    </location>
</feature>
<dbReference type="Proteomes" id="UP000224634">
    <property type="component" value="Unassembled WGS sequence"/>
</dbReference>
<dbReference type="AlphaFoldDB" id="A0A2B7YPW1"/>
<dbReference type="STRING" id="1447883.A0A2B7YPW1"/>
<evidence type="ECO:0000256" key="1">
    <source>
        <dbReference type="ARBA" id="ARBA00022527"/>
    </source>
</evidence>
<evidence type="ECO:0000256" key="5">
    <source>
        <dbReference type="ARBA" id="ARBA00022777"/>
    </source>
</evidence>
<dbReference type="EMBL" id="PDNA01000025">
    <property type="protein sequence ID" value="PGH23335.1"/>
    <property type="molecule type" value="Genomic_DNA"/>
</dbReference>
<proteinExistence type="predicted"/>
<dbReference type="PROSITE" id="PS00108">
    <property type="entry name" value="PROTEIN_KINASE_ST"/>
    <property type="match status" value="1"/>
</dbReference>
<evidence type="ECO:0000256" key="2">
    <source>
        <dbReference type="ARBA" id="ARBA00022553"/>
    </source>
</evidence>
<dbReference type="InterPro" id="IPR000719">
    <property type="entry name" value="Prot_kinase_dom"/>
</dbReference>
<keyword evidence="6" id="KW-0067">ATP-binding</keyword>
<dbReference type="InterPro" id="IPR011009">
    <property type="entry name" value="Kinase-like_dom_sf"/>
</dbReference>
<dbReference type="GO" id="GO:0004674">
    <property type="term" value="F:protein serine/threonine kinase activity"/>
    <property type="evidence" value="ECO:0007669"/>
    <property type="project" value="UniProtKB-KW"/>
</dbReference>
<protein>
    <submittedName>
        <fullName evidence="10">AGC/RSK protein kinase</fullName>
    </submittedName>
</protein>
<dbReference type="FunFam" id="3.30.200.20:FF:000222">
    <property type="entry name" value="Serine/threonine-protein kinase psk1"/>
    <property type="match status" value="1"/>
</dbReference>
<gene>
    <name evidence="10" type="ORF">AJ80_02588</name>
</gene>
<dbReference type="InterPro" id="IPR000961">
    <property type="entry name" value="AGC-kinase_C"/>
</dbReference>
<organism evidence="10 11">
    <name type="scientific">Polytolypa hystricis (strain UAMH7299)</name>
    <dbReference type="NCBI Taxonomy" id="1447883"/>
    <lineage>
        <taxon>Eukaryota</taxon>
        <taxon>Fungi</taxon>
        <taxon>Dikarya</taxon>
        <taxon>Ascomycota</taxon>
        <taxon>Pezizomycotina</taxon>
        <taxon>Eurotiomycetes</taxon>
        <taxon>Eurotiomycetidae</taxon>
        <taxon>Onygenales</taxon>
        <taxon>Onygenales incertae sedis</taxon>
        <taxon>Polytolypa</taxon>
    </lineage>
</organism>
<accession>A0A2B7YPW1</accession>
<reference evidence="10 11" key="1">
    <citation type="submission" date="2017-10" db="EMBL/GenBank/DDBJ databases">
        <title>Comparative genomics in systemic dimorphic fungi from Ajellomycetaceae.</title>
        <authorList>
            <person name="Munoz J.F."/>
            <person name="Mcewen J.G."/>
            <person name="Clay O.K."/>
            <person name="Cuomo C.A."/>
        </authorList>
    </citation>
    <scope>NUCLEOTIDE SEQUENCE [LARGE SCALE GENOMIC DNA]</scope>
    <source>
        <strain evidence="10 11">UAMH7299</strain>
    </source>
</reference>
<dbReference type="OrthoDB" id="63267at2759"/>
<dbReference type="SMART" id="SM00220">
    <property type="entry name" value="S_TKc"/>
    <property type="match status" value="1"/>
</dbReference>
<keyword evidence="2" id="KW-0597">Phosphoprotein</keyword>
<keyword evidence="4" id="KW-0547">Nucleotide-binding</keyword>
<dbReference type="CDD" id="cd05123">
    <property type="entry name" value="STKc_AGC"/>
    <property type="match status" value="1"/>
</dbReference>
<dbReference type="Gene3D" id="3.30.200.20">
    <property type="entry name" value="Phosphorylase Kinase, domain 1"/>
    <property type="match status" value="1"/>
</dbReference>